<reference evidence="2" key="2">
    <citation type="submission" date="2015-06" db="UniProtKB">
        <authorList>
            <consortium name="EnsemblPlants"/>
        </authorList>
    </citation>
    <scope>IDENTIFICATION</scope>
</reference>
<dbReference type="Proteomes" id="UP000008022">
    <property type="component" value="Unassembled WGS sequence"/>
</dbReference>
<proteinExistence type="predicted"/>
<keyword evidence="3" id="KW-1185">Reference proteome</keyword>
<dbReference type="Gramene" id="ORUFI12G15520.1">
    <property type="protein sequence ID" value="ORUFI12G15520.1"/>
    <property type="gene ID" value="ORUFI12G15520"/>
</dbReference>
<protein>
    <submittedName>
        <fullName evidence="2">Uncharacterized protein</fullName>
    </submittedName>
</protein>
<evidence type="ECO:0000313" key="2">
    <source>
        <dbReference type="EnsemblPlants" id="ORUFI12G15520.1"/>
    </source>
</evidence>
<dbReference type="OMA" id="FFGCERS"/>
<dbReference type="AlphaFoldDB" id="A0A0E0RI27"/>
<evidence type="ECO:0000256" key="1">
    <source>
        <dbReference type="SAM" id="MobiDB-lite"/>
    </source>
</evidence>
<organism evidence="2 3">
    <name type="scientific">Oryza rufipogon</name>
    <name type="common">Brownbeard rice</name>
    <name type="synonym">Asian wild rice</name>
    <dbReference type="NCBI Taxonomy" id="4529"/>
    <lineage>
        <taxon>Eukaryota</taxon>
        <taxon>Viridiplantae</taxon>
        <taxon>Streptophyta</taxon>
        <taxon>Embryophyta</taxon>
        <taxon>Tracheophyta</taxon>
        <taxon>Spermatophyta</taxon>
        <taxon>Magnoliopsida</taxon>
        <taxon>Liliopsida</taxon>
        <taxon>Poales</taxon>
        <taxon>Poaceae</taxon>
        <taxon>BOP clade</taxon>
        <taxon>Oryzoideae</taxon>
        <taxon>Oryzeae</taxon>
        <taxon>Oryzinae</taxon>
        <taxon>Oryza</taxon>
    </lineage>
</organism>
<sequence length="99" mass="11081">MSIPFGRDSISHSIPLLSLKESRKREEEGLSTGARKEIVPSILEFVVKLTFIHLSWTGAGKRRCLEQEMEAWVEEAVNESSKAIDWSESTAGEESSDDN</sequence>
<dbReference type="HOGENOM" id="CLU_2324426_0_0_1"/>
<name>A0A0E0RI27_ORYRU</name>
<evidence type="ECO:0000313" key="3">
    <source>
        <dbReference type="Proteomes" id="UP000008022"/>
    </source>
</evidence>
<dbReference type="EnsemblPlants" id="ORUFI12G15520.1">
    <property type="protein sequence ID" value="ORUFI12G15520.1"/>
    <property type="gene ID" value="ORUFI12G15520"/>
</dbReference>
<accession>A0A0E0RI27</accession>
<reference evidence="3" key="1">
    <citation type="submission" date="2013-06" db="EMBL/GenBank/DDBJ databases">
        <authorList>
            <person name="Zhao Q."/>
        </authorList>
    </citation>
    <scope>NUCLEOTIDE SEQUENCE</scope>
    <source>
        <strain evidence="3">cv. W1943</strain>
    </source>
</reference>
<feature type="region of interest" description="Disordered" evidence="1">
    <location>
        <begin position="78"/>
        <end position="99"/>
    </location>
</feature>